<dbReference type="CDD" id="cd20193">
    <property type="entry name" value="T-box_TBX20-like"/>
    <property type="match status" value="1"/>
</dbReference>
<feature type="compositionally biased region" description="Low complexity" evidence="7">
    <location>
        <begin position="79"/>
        <end position="95"/>
    </location>
</feature>
<reference evidence="10" key="1">
    <citation type="submission" date="2011-05" db="EMBL/GenBank/DDBJ databases">
        <authorList>
            <person name="Richards S.R."/>
            <person name="Qu J."/>
            <person name="Jiang H."/>
            <person name="Jhangiani S.N."/>
            <person name="Agravi P."/>
            <person name="Goodspeed R."/>
            <person name="Gross S."/>
            <person name="Mandapat C."/>
            <person name="Jackson L."/>
            <person name="Mathew T."/>
            <person name="Pu L."/>
            <person name="Thornton R."/>
            <person name="Saada N."/>
            <person name="Wilczek-Boney K.B."/>
            <person name="Lee S."/>
            <person name="Kovar C."/>
            <person name="Wu Y."/>
            <person name="Scherer S.E."/>
            <person name="Worley K.C."/>
            <person name="Muzny D.M."/>
            <person name="Gibbs R."/>
        </authorList>
    </citation>
    <scope>NUCLEOTIDE SEQUENCE</scope>
    <source>
        <strain evidence="10">Brora</strain>
    </source>
</reference>
<dbReference type="GO" id="GO:0001708">
    <property type="term" value="P:cell fate specification"/>
    <property type="evidence" value="ECO:0007669"/>
    <property type="project" value="TreeGrafter"/>
</dbReference>
<dbReference type="OMA" id="APLRYCP"/>
<dbReference type="SMART" id="SM00425">
    <property type="entry name" value="TBOX"/>
    <property type="match status" value="1"/>
</dbReference>
<dbReference type="PANTHER" id="PTHR11267:SF190">
    <property type="entry name" value="T-BOX TRANSCRIPTION FACTOR TBX20"/>
    <property type="match status" value="1"/>
</dbReference>
<proteinExistence type="predicted"/>
<dbReference type="Pfam" id="PF00907">
    <property type="entry name" value="T-box"/>
    <property type="match status" value="1"/>
</dbReference>
<dbReference type="STRING" id="126957.T1J4A7"/>
<sequence length="463" mass="51300">MHFPSSATFANGNMERSSPALKVRATDFSIAAIMAKGGPKSRPEPDMSPPPGKIEELSPSPASMVPPSPREADACSPRASPAVAESSATSSVSPEPRSRDADLRPSVPAPCTCEELLVVECHLETKDLWDKFHELGTEMIITKSGRRMFPTVRVSFLGVDPRCRYAVLLDIVPVDNKRYRYAYHRSSWLVAGKADPPAPSRIYMHPDSPFTGEQLRKQVVSFEKVKLTNNEMDKHGHIVLNSMHKYQPRVHLVRVKDNWSNAPITSLQDQEFRTYVFPETVFTAVTAYQNQLITKLKIDSNPFAKGFRDSSRLTEFERDTMESMMEHAYLRNTLRPMDDSEHDASLLLGAARSALPRSTFPSELGLPQLYTLSAARGNPSLLPLPSPLWTQWTALHGLGPLATMMPTAHAQFPGMSHRAAHPALNLSFHRYAPYAAAAHAAYPKATPTSDARSLNEMVSDSAR</sequence>
<dbReference type="FunFam" id="2.60.40.820:FF:000008">
    <property type="entry name" value="T-box transcription factor TBX20"/>
    <property type="match status" value="1"/>
</dbReference>
<comment type="subcellular location">
    <subcellularLocation>
        <location evidence="1 6">Nucleus</location>
    </subcellularLocation>
</comment>
<dbReference type="GO" id="GO:0000978">
    <property type="term" value="F:RNA polymerase II cis-regulatory region sequence-specific DNA binding"/>
    <property type="evidence" value="ECO:0007669"/>
    <property type="project" value="InterPro"/>
</dbReference>
<dbReference type="PROSITE" id="PS01283">
    <property type="entry name" value="TBOX_1"/>
    <property type="match status" value="1"/>
</dbReference>
<dbReference type="HOGENOM" id="CLU_014430_7_1_1"/>
<name>T1J4A7_STRMM</name>
<dbReference type="InterPro" id="IPR002070">
    <property type="entry name" value="TF_Brachyury"/>
</dbReference>
<evidence type="ECO:0000313" key="9">
    <source>
        <dbReference type="EnsemblMetazoa" id="SMAR008438-PA"/>
    </source>
</evidence>
<dbReference type="InterPro" id="IPR036960">
    <property type="entry name" value="T-box_sf"/>
</dbReference>
<dbReference type="eggNOG" id="KOG3586">
    <property type="taxonomic scope" value="Eukaryota"/>
</dbReference>
<feature type="compositionally biased region" description="Polar residues" evidence="7">
    <location>
        <begin position="1"/>
        <end position="16"/>
    </location>
</feature>
<evidence type="ECO:0000256" key="4">
    <source>
        <dbReference type="ARBA" id="ARBA00023163"/>
    </source>
</evidence>
<keyword evidence="3 6" id="KW-0238">DNA-binding</keyword>
<evidence type="ECO:0000313" key="10">
    <source>
        <dbReference type="Proteomes" id="UP000014500"/>
    </source>
</evidence>
<dbReference type="PANTHER" id="PTHR11267">
    <property type="entry name" value="T-BOX PROTEIN-RELATED"/>
    <property type="match status" value="1"/>
</dbReference>
<evidence type="ECO:0000256" key="6">
    <source>
        <dbReference type="PROSITE-ProRule" id="PRU00201"/>
    </source>
</evidence>
<protein>
    <recommendedName>
        <fullName evidence="8">T-box domain-containing protein</fullName>
    </recommendedName>
</protein>
<dbReference type="AlphaFoldDB" id="T1J4A7"/>
<dbReference type="EnsemblMetazoa" id="SMAR008438-RA">
    <property type="protein sequence ID" value="SMAR008438-PA"/>
    <property type="gene ID" value="SMAR008438"/>
</dbReference>
<keyword evidence="10" id="KW-1185">Reference proteome</keyword>
<dbReference type="PRINTS" id="PR00938">
    <property type="entry name" value="BRACHYURY"/>
</dbReference>
<comment type="caution">
    <text evidence="6">Lacks conserved residue(s) required for the propagation of feature annotation.</text>
</comment>
<dbReference type="InterPro" id="IPR001699">
    <property type="entry name" value="TF_T-box"/>
</dbReference>
<feature type="region of interest" description="Disordered" evidence="7">
    <location>
        <begin position="1"/>
        <end position="21"/>
    </location>
</feature>
<dbReference type="PROSITE" id="PS50252">
    <property type="entry name" value="TBOX_3"/>
    <property type="match status" value="1"/>
</dbReference>
<keyword evidence="2" id="KW-0805">Transcription regulation</keyword>
<accession>T1J4A7</accession>
<reference evidence="9" key="2">
    <citation type="submission" date="2015-02" db="UniProtKB">
        <authorList>
            <consortium name="EnsemblMetazoa"/>
        </authorList>
    </citation>
    <scope>IDENTIFICATION</scope>
</reference>
<dbReference type="SUPFAM" id="SSF49417">
    <property type="entry name" value="p53-like transcription factors"/>
    <property type="match status" value="1"/>
</dbReference>
<dbReference type="InterPro" id="IPR018186">
    <property type="entry name" value="TF_T-box_CS"/>
</dbReference>
<evidence type="ECO:0000259" key="8">
    <source>
        <dbReference type="PROSITE" id="PS50252"/>
    </source>
</evidence>
<evidence type="ECO:0000256" key="7">
    <source>
        <dbReference type="SAM" id="MobiDB-lite"/>
    </source>
</evidence>
<dbReference type="GO" id="GO:0005634">
    <property type="term" value="C:nucleus"/>
    <property type="evidence" value="ECO:0007669"/>
    <property type="project" value="UniProtKB-SubCell"/>
</dbReference>
<dbReference type="EMBL" id="JH431841">
    <property type="status" value="NOT_ANNOTATED_CDS"/>
    <property type="molecule type" value="Genomic_DNA"/>
</dbReference>
<feature type="domain" description="T-box" evidence="8">
    <location>
        <begin position="123"/>
        <end position="309"/>
    </location>
</feature>
<dbReference type="InterPro" id="IPR046360">
    <property type="entry name" value="T-box_DNA-bd"/>
</dbReference>
<evidence type="ECO:0000256" key="3">
    <source>
        <dbReference type="ARBA" id="ARBA00023125"/>
    </source>
</evidence>
<dbReference type="InterPro" id="IPR008967">
    <property type="entry name" value="p53-like_TF_DNA-bd_sf"/>
</dbReference>
<keyword evidence="5 6" id="KW-0539">Nucleus</keyword>
<keyword evidence="4" id="KW-0804">Transcription</keyword>
<dbReference type="GO" id="GO:0000785">
    <property type="term" value="C:chromatin"/>
    <property type="evidence" value="ECO:0007669"/>
    <property type="project" value="TreeGrafter"/>
</dbReference>
<dbReference type="GO" id="GO:0045893">
    <property type="term" value="P:positive regulation of DNA-templated transcription"/>
    <property type="evidence" value="ECO:0007669"/>
    <property type="project" value="InterPro"/>
</dbReference>
<dbReference type="GO" id="GO:0000981">
    <property type="term" value="F:DNA-binding transcription factor activity, RNA polymerase II-specific"/>
    <property type="evidence" value="ECO:0007669"/>
    <property type="project" value="TreeGrafter"/>
</dbReference>
<evidence type="ECO:0000256" key="2">
    <source>
        <dbReference type="ARBA" id="ARBA00023015"/>
    </source>
</evidence>
<dbReference type="Proteomes" id="UP000014500">
    <property type="component" value="Unassembled WGS sequence"/>
</dbReference>
<organism evidence="9 10">
    <name type="scientific">Strigamia maritima</name>
    <name type="common">European centipede</name>
    <name type="synonym">Geophilus maritimus</name>
    <dbReference type="NCBI Taxonomy" id="126957"/>
    <lineage>
        <taxon>Eukaryota</taxon>
        <taxon>Metazoa</taxon>
        <taxon>Ecdysozoa</taxon>
        <taxon>Arthropoda</taxon>
        <taxon>Myriapoda</taxon>
        <taxon>Chilopoda</taxon>
        <taxon>Pleurostigmophora</taxon>
        <taxon>Geophilomorpha</taxon>
        <taxon>Linotaeniidae</taxon>
        <taxon>Strigamia</taxon>
    </lineage>
</organism>
<dbReference type="Gene3D" id="2.60.40.820">
    <property type="entry name" value="Transcription factor, T-box"/>
    <property type="match status" value="1"/>
</dbReference>
<dbReference type="GO" id="GO:0007507">
    <property type="term" value="P:heart development"/>
    <property type="evidence" value="ECO:0007669"/>
    <property type="project" value="TreeGrafter"/>
</dbReference>
<evidence type="ECO:0000256" key="1">
    <source>
        <dbReference type="ARBA" id="ARBA00004123"/>
    </source>
</evidence>
<feature type="region of interest" description="Disordered" evidence="7">
    <location>
        <begin position="34"/>
        <end position="106"/>
    </location>
</feature>
<evidence type="ECO:0000256" key="5">
    <source>
        <dbReference type="ARBA" id="ARBA00023242"/>
    </source>
</evidence>
<dbReference type="PRINTS" id="PR00937">
    <property type="entry name" value="TBOX"/>
</dbReference>